<feature type="compositionally biased region" description="Basic and acidic residues" evidence="1">
    <location>
        <begin position="207"/>
        <end position="221"/>
    </location>
</feature>
<dbReference type="Proteomes" id="UP000178197">
    <property type="component" value="Unassembled WGS sequence"/>
</dbReference>
<protein>
    <submittedName>
        <fullName evidence="2">Uncharacterized protein</fullName>
    </submittedName>
</protein>
<accession>A0A1F8FGG6</accession>
<gene>
    <name evidence="2" type="ORF">A3C71_03130</name>
</gene>
<evidence type="ECO:0000256" key="1">
    <source>
        <dbReference type="SAM" id="MobiDB-lite"/>
    </source>
</evidence>
<proteinExistence type="predicted"/>
<sequence>MYRRFTLGRVLLTMAILVFSAGVSRILYLVGDYYENLDAFSGDIGRKDQLAAREDLENLKYFYQLNNKLRPFGLSWLADRYLFKEAVHHATAYDYLTNRHEKVIEDLKNENTFWGYYLRANSKYRLAQGVFAQSVQKDPTTRLKELLKAVEMAASTKDDYEEAVKITKGEHLAASWNYDMTTDAGKLMAALQPKADPVKVKLGTGGRKNEGKGKDKGKGEGDGSQDLEIKGPPGEGNPQQGTKRPG</sequence>
<reference evidence="2 3" key="1">
    <citation type="journal article" date="2016" name="Nat. Commun.">
        <title>Thousands of microbial genomes shed light on interconnected biogeochemical processes in an aquifer system.</title>
        <authorList>
            <person name="Anantharaman K."/>
            <person name="Brown C.T."/>
            <person name="Hug L.A."/>
            <person name="Sharon I."/>
            <person name="Castelle C.J."/>
            <person name="Probst A.J."/>
            <person name="Thomas B.C."/>
            <person name="Singh A."/>
            <person name="Wilkins M.J."/>
            <person name="Karaoz U."/>
            <person name="Brodie E.L."/>
            <person name="Williams K.H."/>
            <person name="Hubbard S.S."/>
            <person name="Banfield J.F."/>
        </authorList>
    </citation>
    <scope>NUCLEOTIDE SEQUENCE [LARGE SCALE GENOMIC DNA]</scope>
</reference>
<organism evidence="2 3">
    <name type="scientific">Candidatus Yanofskybacteria bacterium RIFCSPHIGHO2_02_FULL_43_15c</name>
    <dbReference type="NCBI Taxonomy" id="1802679"/>
    <lineage>
        <taxon>Bacteria</taxon>
        <taxon>Candidatus Yanofskyibacteriota</taxon>
    </lineage>
</organism>
<dbReference type="AlphaFoldDB" id="A0A1F8FGG6"/>
<comment type="caution">
    <text evidence="2">The sequence shown here is derived from an EMBL/GenBank/DDBJ whole genome shotgun (WGS) entry which is preliminary data.</text>
</comment>
<name>A0A1F8FGG6_9BACT</name>
<feature type="region of interest" description="Disordered" evidence="1">
    <location>
        <begin position="198"/>
        <end position="246"/>
    </location>
</feature>
<dbReference type="EMBL" id="MGJT01000020">
    <property type="protein sequence ID" value="OGN12255.1"/>
    <property type="molecule type" value="Genomic_DNA"/>
</dbReference>
<evidence type="ECO:0000313" key="2">
    <source>
        <dbReference type="EMBL" id="OGN12255.1"/>
    </source>
</evidence>
<feature type="compositionally biased region" description="Polar residues" evidence="1">
    <location>
        <begin position="237"/>
        <end position="246"/>
    </location>
</feature>
<evidence type="ECO:0000313" key="3">
    <source>
        <dbReference type="Proteomes" id="UP000178197"/>
    </source>
</evidence>